<dbReference type="PANTHER" id="PTHR43585:SF2">
    <property type="entry name" value="ATP-GRASP ENZYME FSQD"/>
    <property type="match status" value="1"/>
</dbReference>
<dbReference type="Pfam" id="PF13535">
    <property type="entry name" value="ATP-grasp_4"/>
    <property type="match status" value="1"/>
</dbReference>
<dbReference type="AlphaFoldDB" id="A0A1C4ZA56"/>
<evidence type="ECO:0000256" key="4">
    <source>
        <dbReference type="PROSITE-ProRule" id="PRU00409"/>
    </source>
</evidence>
<organism evidence="6 7">
    <name type="scientific">Micromonospora echinospora</name>
    <name type="common">Micromonospora purpurea</name>
    <dbReference type="NCBI Taxonomy" id="1877"/>
    <lineage>
        <taxon>Bacteria</taxon>
        <taxon>Bacillati</taxon>
        <taxon>Actinomycetota</taxon>
        <taxon>Actinomycetes</taxon>
        <taxon>Micromonosporales</taxon>
        <taxon>Micromonosporaceae</taxon>
        <taxon>Micromonospora</taxon>
    </lineage>
</organism>
<evidence type="ECO:0000256" key="3">
    <source>
        <dbReference type="ARBA" id="ARBA00022840"/>
    </source>
</evidence>
<evidence type="ECO:0000313" key="7">
    <source>
        <dbReference type="Proteomes" id="UP000198253"/>
    </source>
</evidence>
<dbReference type="OrthoDB" id="24041at2"/>
<feature type="domain" description="ATP-grasp" evidence="5">
    <location>
        <begin position="110"/>
        <end position="309"/>
    </location>
</feature>
<evidence type="ECO:0000256" key="1">
    <source>
        <dbReference type="ARBA" id="ARBA00022598"/>
    </source>
</evidence>
<sequence length="410" mass="44249">MRRPVGVVVDAYTTGNLLPAAFAAHGVDLVHVQAAEQMHDALPGPDLTAFADNIVFSGDALPRLRALDPICVVAGQDSGVALADRLSEELGLPTNGSASSPLRRDKYRMVEQLRADGLRCARQFRAADPADLVCWIKENTTYPVVVKPVRSAGTDRVRMCHDDAAVEAAARAVLAAPDVYGAANTDVLVQSYLPGEEYIVDTVSRDGRRFVCGVWRYHKRLVADGRPVYDRDVLLDPSEQPVPELIAYVDDVLASLGVRHGSAHAEVIVTPDGPALVEIGARMNGNMNPGFHDVCLGHNQASLTALAYVDPERFHARHAGRVYSPTRPAMVCNTSTDRAGLVASVDDGVLARIAALPTVHAVAVKLRPGDLMRPTRDLLTSPLRIFLTGDGMAEDYAVIQDLKDEVFTLR</sequence>
<protein>
    <submittedName>
        <fullName evidence="6">ATP-grasp domain-containing protein</fullName>
    </submittedName>
</protein>
<dbReference type="Proteomes" id="UP000198253">
    <property type="component" value="Chromosome I"/>
</dbReference>
<dbReference type="PANTHER" id="PTHR43585">
    <property type="entry name" value="FUMIPYRROLE BIOSYNTHESIS PROTEIN C"/>
    <property type="match status" value="1"/>
</dbReference>
<dbReference type="InParanoid" id="A0A1C4ZA56"/>
<evidence type="ECO:0000256" key="2">
    <source>
        <dbReference type="ARBA" id="ARBA00022741"/>
    </source>
</evidence>
<accession>A0A1C4ZA56</accession>
<evidence type="ECO:0000259" key="5">
    <source>
        <dbReference type="PROSITE" id="PS50975"/>
    </source>
</evidence>
<dbReference type="RefSeq" id="WP_088983748.1">
    <property type="nucleotide sequence ID" value="NZ_LT607413.1"/>
</dbReference>
<keyword evidence="2 4" id="KW-0547">Nucleotide-binding</keyword>
<keyword evidence="7" id="KW-1185">Reference proteome</keyword>
<dbReference type="SUPFAM" id="SSF56059">
    <property type="entry name" value="Glutathione synthetase ATP-binding domain-like"/>
    <property type="match status" value="1"/>
</dbReference>
<dbReference type="Gene3D" id="3.30.470.20">
    <property type="entry name" value="ATP-grasp fold, B domain"/>
    <property type="match status" value="1"/>
</dbReference>
<proteinExistence type="predicted"/>
<dbReference type="PROSITE" id="PS50975">
    <property type="entry name" value="ATP_GRASP"/>
    <property type="match status" value="1"/>
</dbReference>
<dbReference type="GO" id="GO:0046872">
    <property type="term" value="F:metal ion binding"/>
    <property type="evidence" value="ECO:0007669"/>
    <property type="project" value="InterPro"/>
</dbReference>
<dbReference type="GO" id="GO:0016874">
    <property type="term" value="F:ligase activity"/>
    <property type="evidence" value="ECO:0007669"/>
    <property type="project" value="UniProtKB-KW"/>
</dbReference>
<keyword evidence="3 4" id="KW-0067">ATP-binding</keyword>
<dbReference type="InterPro" id="IPR011761">
    <property type="entry name" value="ATP-grasp"/>
</dbReference>
<dbReference type="EMBL" id="LT607413">
    <property type="protein sequence ID" value="SCF29816.1"/>
    <property type="molecule type" value="Genomic_DNA"/>
</dbReference>
<keyword evidence="1" id="KW-0436">Ligase</keyword>
<reference evidence="7" key="1">
    <citation type="submission" date="2016-06" db="EMBL/GenBank/DDBJ databases">
        <authorList>
            <person name="Varghese N."/>
            <person name="Submissions Spin"/>
        </authorList>
    </citation>
    <scope>NUCLEOTIDE SEQUENCE [LARGE SCALE GENOMIC DNA]</scope>
    <source>
        <strain evidence="7">DSM 43816</strain>
    </source>
</reference>
<name>A0A1C4ZA56_MICEC</name>
<gene>
    <name evidence="6" type="ORF">GA0070618_4970</name>
</gene>
<evidence type="ECO:0000313" key="6">
    <source>
        <dbReference type="EMBL" id="SCF29816.1"/>
    </source>
</evidence>
<dbReference type="InterPro" id="IPR052032">
    <property type="entry name" value="ATP-dep_AA_Ligase"/>
</dbReference>
<dbReference type="GO" id="GO:0005524">
    <property type="term" value="F:ATP binding"/>
    <property type="evidence" value="ECO:0007669"/>
    <property type="project" value="UniProtKB-UniRule"/>
</dbReference>
<dbReference type="NCBIfam" id="NF005543">
    <property type="entry name" value="PRK07206.1"/>
    <property type="match status" value="1"/>
</dbReference>